<dbReference type="Pfam" id="PF01663">
    <property type="entry name" value="Phosphodiest"/>
    <property type="match status" value="1"/>
</dbReference>
<keyword evidence="3" id="KW-1185">Reference proteome</keyword>
<reference evidence="3" key="1">
    <citation type="submission" date="2017-04" db="EMBL/GenBank/DDBJ databases">
        <authorList>
            <person name="Varghese N."/>
            <person name="Submissions S."/>
        </authorList>
    </citation>
    <scope>NUCLEOTIDE SEQUENCE [LARGE SCALE GENOMIC DNA]</scope>
    <source>
        <strain evidence="3">DSM 4125</strain>
    </source>
</reference>
<evidence type="ECO:0000313" key="2">
    <source>
        <dbReference type="EMBL" id="SMG45310.1"/>
    </source>
</evidence>
<dbReference type="RefSeq" id="WP_085518522.1">
    <property type="nucleotide sequence ID" value="NZ_FXAW01000007.1"/>
</dbReference>
<dbReference type="AlphaFoldDB" id="A0A1X7KV55"/>
<accession>A0A1X7KV55</accession>
<dbReference type="EMBL" id="FXAW01000007">
    <property type="protein sequence ID" value="SMG45310.1"/>
    <property type="molecule type" value="Genomic_DNA"/>
</dbReference>
<feature type="chain" id="PRO_5012575489" evidence="1">
    <location>
        <begin position="23"/>
        <end position="446"/>
    </location>
</feature>
<dbReference type="STRING" id="1028.SAMN05661096_03130"/>
<dbReference type="Proteomes" id="UP000193804">
    <property type="component" value="Unassembled WGS sequence"/>
</dbReference>
<dbReference type="CDD" id="cd16018">
    <property type="entry name" value="Enpp"/>
    <property type="match status" value="1"/>
</dbReference>
<evidence type="ECO:0000313" key="3">
    <source>
        <dbReference type="Proteomes" id="UP000193804"/>
    </source>
</evidence>
<sequence length="446" mass="48987">MNCFYKTLILSISILISFAASAQKQQVILISIDGLRPDFYLNNDWPAPILQHMAENGAHAKAVKGVFPSVTYPSHTTIITGMPPAKHGIYYNTPFEPYGATGRWYWEYETIKTPTLFSLSKDAGLVSAAISWPVSVGAPIDYNIPEVWSLEEGVDRFTPMKSNATPDGFLQEIETYATGKINTTNFGNGGYFAREQKFAAAASYIFEKYNPDLLAVHLLSADHFQHTDGREGFMPKRAVSAVDAAIGQILETVERLGKLENTTFIITGDHGFVDIHTKMAPNVLLKENALISEDEKDWKVKFHTSGAAAFLHLNKPDDSESVGKVKELLNSLPDSQKKLFRLVEKEELESIGADPKAMLAIAPNEGISMTSTAEGALFREGSGGTHGFFPEHENIYTGFIAFGGKANKKTVLKEMYLTDIAPVIAEILGLSLKDVEGVLYPGILKK</sequence>
<dbReference type="PANTHER" id="PTHR10151">
    <property type="entry name" value="ECTONUCLEOTIDE PYROPHOSPHATASE/PHOSPHODIESTERASE"/>
    <property type="match status" value="1"/>
</dbReference>
<keyword evidence="1" id="KW-0732">Signal</keyword>
<dbReference type="InterPro" id="IPR017850">
    <property type="entry name" value="Alkaline_phosphatase_core_sf"/>
</dbReference>
<gene>
    <name evidence="2" type="ORF">SAMN05661096_03130</name>
</gene>
<dbReference type="GO" id="GO:0016787">
    <property type="term" value="F:hydrolase activity"/>
    <property type="evidence" value="ECO:0007669"/>
    <property type="project" value="UniProtKB-ARBA"/>
</dbReference>
<organism evidence="2 3">
    <name type="scientific">Marivirga sericea</name>
    <dbReference type="NCBI Taxonomy" id="1028"/>
    <lineage>
        <taxon>Bacteria</taxon>
        <taxon>Pseudomonadati</taxon>
        <taxon>Bacteroidota</taxon>
        <taxon>Cytophagia</taxon>
        <taxon>Cytophagales</taxon>
        <taxon>Marivirgaceae</taxon>
        <taxon>Marivirga</taxon>
    </lineage>
</organism>
<dbReference type="Gene3D" id="3.40.720.10">
    <property type="entry name" value="Alkaline Phosphatase, subunit A"/>
    <property type="match status" value="1"/>
</dbReference>
<protein>
    <submittedName>
        <fullName evidence="2">Predicted pyrophosphatase or phosphodiesterase, AlkP superfamily</fullName>
    </submittedName>
</protein>
<feature type="signal peptide" evidence="1">
    <location>
        <begin position="1"/>
        <end position="22"/>
    </location>
</feature>
<evidence type="ECO:0000256" key="1">
    <source>
        <dbReference type="SAM" id="SignalP"/>
    </source>
</evidence>
<dbReference type="PANTHER" id="PTHR10151:SF120">
    <property type="entry name" value="BIS(5'-ADENOSYL)-TRIPHOSPHATASE"/>
    <property type="match status" value="1"/>
</dbReference>
<dbReference type="InterPro" id="IPR002591">
    <property type="entry name" value="Phosphodiest/P_Trfase"/>
</dbReference>
<dbReference type="OrthoDB" id="9779418at2"/>
<proteinExistence type="predicted"/>
<name>A0A1X7KV55_9BACT</name>
<dbReference type="SUPFAM" id="SSF53649">
    <property type="entry name" value="Alkaline phosphatase-like"/>
    <property type="match status" value="1"/>
</dbReference>